<name>A0A914IAW7_GLORO</name>
<organism evidence="1 2">
    <name type="scientific">Globodera rostochiensis</name>
    <name type="common">Golden nematode worm</name>
    <name type="synonym">Heterodera rostochiensis</name>
    <dbReference type="NCBI Taxonomy" id="31243"/>
    <lineage>
        <taxon>Eukaryota</taxon>
        <taxon>Metazoa</taxon>
        <taxon>Ecdysozoa</taxon>
        <taxon>Nematoda</taxon>
        <taxon>Chromadorea</taxon>
        <taxon>Rhabditida</taxon>
        <taxon>Tylenchina</taxon>
        <taxon>Tylenchomorpha</taxon>
        <taxon>Tylenchoidea</taxon>
        <taxon>Heteroderidae</taxon>
        <taxon>Heteroderinae</taxon>
        <taxon>Globodera</taxon>
    </lineage>
</organism>
<dbReference type="InterPro" id="IPR036770">
    <property type="entry name" value="Ankyrin_rpt-contain_sf"/>
</dbReference>
<dbReference type="Proteomes" id="UP000887572">
    <property type="component" value="Unplaced"/>
</dbReference>
<evidence type="ECO:0000313" key="1">
    <source>
        <dbReference type="Proteomes" id="UP000887572"/>
    </source>
</evidence>
<dbReference type="Gene3D" id="1.25.40.20">
    <property type="entry name" value="Ankyrin repeat-containing domain"/>
    <property type="match status" value="1"/>
</dbReference>
<dbReference type="SUPFAM" id="SSF48403">
    <property type="entry name" value="Ankyrin repeat"/>
    <property type="match status" value="1"/>
</dbReference>
<accession>A0A914IAW7</accession>
<protein>
    <submittedName>
        <fullName evidence="2">Uncharacterized protein</fullName>
    </submittedName>
</protein>
<keyword evidence="1" id="KW-1185">Reference proteome</keyword>
<evidence type="ECO:0000313" key="2">
    <source>
        <dbReference type="WBParaSite" id="Gr19_v10_g913.t1"/>
    </source>
</evidence>
<proteinExistence type="predicted"/>
<dbReference type="AlphaFoldDB" id="A0A914IAW7"/>
<dbReference type="WBParaSite" id="Gr19_v10_g913.t1">
    <property type="protein sequence ID" value="Gr19_v10_g913.t1"/>
    <property type="gene ID" value="Gr19_v10_g913"/>
</dbReference>
<sequence length="205" mass="22305">MPSCALSVVRSKEGYAETDLGCHVCVCDERASVTDDGLGLPAAGIYPLMLAIQTNQEFHCAILASSTVQICLSARDPVGNNNAIHYAALVSPQMLETLLEHEAAESFDQFEEQCRQNIVNGSTPDAIRVLLEKSPSLLNGISTNANTCLNAANQKTSLMSLLHLKHKEMDLNAKNKADFTPLHQFVIREDIGDLDGLIRRAVPEM</sequence>
<reference evidence="2" key="1">
    <citation type="submission" date="2022-11" db="UniProtKB">
        <authorList>
            <consortium name="WormBaseParasite"/>
        </authorList>
    </citation>
    <scope>IDENTIFICATION</scope>
</reference>